<dbReference type="Proteomes" id="UP001605918">
    <property type="component" value="Unassembled WGS sequence"/>
</dbReference>
<comment type="caution">
    <text evidence="3">The sequence shown here is derived from an EMBL/GenBank/DDBJ whole genome shotgun (WGS) entry which is preliminary data.</text>
</comment>
<dbReference type="EMBL" id="JBIEIL010000005">
    <property type="protein sequence ID" value="MFG6205304.1"/>
    <property type="molecule type" value="Genomic_DNA"/>
</dbReference>
<evidence type="ECO:0000256" key="1">
    <source>
        <dbReference type="SAM" id="MobiDB-lite"/>
    </source>
</evidence>
<dbReference type="InterPro" id="IPR031893">
    <property type="entry name" value="Phage_tail_APC"/>
</dbReference>
<accession>A0ABW7DBW3</accession>
<feature type="region of interest" description="Disordered" evidence="1">
    <location>
        <begin position="122"/>
        <end position="142"/>
    </location>
</feature>
<proteinExistence type="predicted"/>
<feature type="domain" description="Phage tail assembly chaperone-like" evidence="2">
    <location>
        <begin position="68"/>
        <end position="135"/>
    </location>
</feature>
<reference evidence="3 4" key="1">
    <citation type="submission" date="2024-10" db="EMBL/GenBank/DDBJ databases">
        <title>Whole genome of Pseudomonas sp Strain RB5.</title>
        <authorList>
            <person name="Selami N."/>
        </authorList>
    </citation>
    <scope>NUCLEOTIDE SEQUENCE [LARGE SCALE GENOMIC DNA]</scope>
    <source>
        <strain evidence="3 4">RB5</strain>
    </source>
</reference>
<gene>
    <name evidence="3" type="ORF">ACGSLL_13130</name>
</gene>
<dbReference type="RefSeq" id="WP_394506396.1">
    <property type="nucleotide sequence ID" value="NZ_JBIEIL010000005.1"/>
</dbReference>
<evidence type="ECO:0000259" key="2">
    <source>
        <dbReference type="Pfam" id="PF16778"/>
    </source>
</evidence>
<keyword evidence="4" id="KW-1185">Reference proteome</keyword>
<dbReference type="Pfam" id="PF16778">
    <property type="entry name" value="Phage_tail_APC"/>
    <property type="match status" value="1"/>
</dbReference>
<protein>
    <submittedName>
        <fullName evidence="3">Phage tail assembly chaperone</fullName>
    </submittedName>
</protein>
<organism evidence="3 4">
    <name type="scientific">Pseudomonas retamae</name>
    <dbReference type="NCBI Taxonomy" id="702110"/>
    <lineage>
        <taxon>Bacteria</taxon>
        <taxon>Pseudomonadati</taxon>
        <taxon>Pseudomonadota</taxon>
        <taxon>Gammaproteobacteria</taxon>
        <taxon>Pseudomonadales</taxon>
        <taxon>Pseudomonadaceae</taxon>
        <taxon>Pseudomonas</taxon>
    </lineage>
</organism>
<evidence type="ECO:0000313" key="4">
    <source>
        <dbReference type="Proteomes" id="UP001605918"/>
    </source>
</evidence>
<evidence type="ECO:0000313" key="3">
    <source>
        <dbReference type="EMBL" id="MFG6205304.1"/>
    </source>
</evidence>
<sequence>MSIFYAASTGGFYDDAVHVAMPDDAVEITAKLRSELLAGEAQSLVIGADENGRPVLKKLEPDVQAQASSERIWRDSEIESIKWLRERHRDEVEMASATTLSGEQYEALLNYLKLLRDWPQSEGFPDQQARPVRPDWLASQTR</sequence>
<name>A0ABW7DBW3_9PSED</name>